<proteinExistence type="predicted"/>
<dbReference type="Proteomes" id="UP000663722">
    <property type="component" value="Chromosome"/>
</dbReference>
<organism evidence="1 2">
    <name type="scientific">Desulfonema magnum</name>
    <dbReference type="NCBI Taxonomy" id="45655"/>
    <lineage>
        <taxon>Bacteria</taxon>
        <taxon>Pseudomonadati</taxon>
        <taxon>Thermodesulfobacteriota</taxon>
        <taxon>Desulfobacteria</taxon>
        <taxon>Desulfobacterales</taxon>
        <taxon>Desulfococcaceae</taxon>
        <taxon>Desulfonema</taxon>
    </lineage>
</organism>
<keyword evidence="2" id="KW-1185">Reference proteome</keyword>
<dbReference type="KEGG" id="dmm:dnm_030640"/>
<dbReference type="EMBL" id="CP061800">
    <property type="protein sequence ID" value="QTA87037.1"/>
    <property type="molecule type" value="Genomic_DNA"/>
</dbReference>
<protein>
    <submittedName>
        <fullName evidence="1">Uncharacterized protein</fullName>
    </submittedName>
</protein>
<evidence type="ECO:0000313" key="2">
    <source>
        <dbReference type="Proteomes" id="UP000663722"/>
    </source>
</evidence>
<gene>
    <name evidence="1" type="ORF">dnm_030640</name>
</gene>
<accession>A0A975BK02</accession>
<reference evidence="1" key="1">
    <citation type="journal article" date="2021" name="Microb. Physiol.">
        <title>Proteogenomic Insights into the Physiology of Marine, Sulfate-Reducing, Filamentous Desulfonema limicola and Desulfonema magnum.</title>
        <authorList>
            <person name="Schnaars V."/>
            <person name="Wohlbrand L."/>
            <person name="Scheve S."/>
            <person name="Hinrichs C."/>
            <person name="Reinhardt R."/>
            <person name="Rabus R."/>
        </authorList>
    </citation>
    <scope>NUCLEOTIDE SEQUENCE</scope>
    <source>
        <strain evidence="1">4be13</strain>
    </source>
</reference>
<evidence type="ECO:0000313" key="1">
    <source>
        <dbReference type="EMBL" id="QTA87037.1"/>
    </source>
</evidence>
<dbReference type="AlphaFoldDB" id="A0A975BK02"/>
<name>A0A975BK02_9BACT</name>
<dbReference type="RefSeq" id="WP_207682404.1">
    <property type="nucleotide sequence ID" value="NZ_CP061800.1"/>
</dbReference>
<sequence length="78" mass="8609">MTEKYRIGINGETDFTELEVGIARQFIASCATQGETSEELPENFCETVGGCLSVDVSGGYPLFQRDYTKKGFENCRGI</sequence>